<dbReference type="EMBL" id="KZ824278">
    <property type="protein sequence ID" value="RAL13597.1"/>
    <property type="molecule type" value="Genomic_DNA"/>
</dbReference>
<sequence length="92" mass="10430">MADSASSPKVRQALERARDGHTDKTTSDTLEGAITDLWNKIKAQEDYVLNRDEFALFNYFIYRYTGNAIAQRAVARFWDHYRGDPNAAGGKT</sequence>
<dbReference type="OrthoDB" id="5302289at2759"/>
<gene>
    <name evidence="2" type="ORF">BO97DRAFT_342348</name>
</gene>
<dbReference type="AlphaFoldDB" id="A0A395I0Z1"/>
<dbReference type="VEuPathDB" id="FungiDB:BO97DRAFT_342348"/>
<feature type="compositionally biased region" description="Basic and acidic residues" evidence="1">
    <location>
        <begin position="12"/>
        <end position="26"/>
    </location>
</feature>
<accession>A0A395I0Z1</accession>
<name>A0A395I0Z1_ASPHC</name>
<feature type="region of interest" description="Disordered" evidence="1">
    <location>
        <begin position="1"/>
        <end position="27"/>
    </location>
</feature>
<keyword evidence="3" id="KW-1185">Reference proteome</keyword>
<evidence type="ECO:0000313" key="3">
    <source>
        <dbReference type="Proteomes" id="UP000248961"/>
    </source>
</evidence>
<dbReference type="GeneID" id="37195956"/>
<dbReference type="Proteomes" id="UP000248961">
    <property type="component" value="Unassembled WGS sequence"/>
</dbReference>
<evidence type="ECO:0000313" key="2">
    <source>
        <dbReference type="EMBL" id="RAL13597.1"/>
    </source>
</evidence>
<evidence type="ECO:0000256" key="1">
    <source>
        <dbReference type="SAM" id="MobiDB-lite"/>
    </source>
</evidence>
<proteinExistence type="predicted"/>
<reference evidence="2 3" key="1">
    <citation type="submission" date="2018-02" db="EMBL/GenBank/DDBJ databases">
        <title>The genomes of Aspergillus section Nigri reveals drivers in fungal speciation.</title>
        <authorList>
            <consortium name="DOE Joint Genome Institute"/>
            <person name="Vesth T.C."/>
            <person name="Nybo J."/>
            <person name="Theobald S."/>
            <person name="Brandl J."/>
            <person name="Frisvad J.C."/>
            <person name="Nielsen K.F."/>
            <person name="Lyhne E.K."/>
            <person name="Kogle M.E."/>
            <person name="Kuo A."/>
            <person name="Riley R."/>
            <person name="Clum A."/>
            <person name="Nolan M."/>
            <person name="Lipzen A."/>
            <person name="Salamov A."/>
            <person name="Henrissat B."/>
            <person name="Wiebenga A."/>
            <person name="De vries R.P."/>
            <person name="Grigoriev I.V."/>
            <person name="Mortensen U.H."/>
            <person name="Andersen M.R."/>
            <person name="Baker S.E."/>
        </authorList>
    </citation>
    <scope>NUCLEOTIDE SEQUENCE [LARGE SCALE GENOMIC DNA]</scope>
    <source>
        <strain evidence="2 3">CBS 101889</strain>
    </source>
</reference>
<organism evidence="2 3">
    <name type="scientific">Aspergillus homomorphus (strain CBS 101889)</name>
    <dbReference type="NCBI Taxonomy" id="1450537"/>
    <lineage>
        <taxon>Eukaryota</taxon>
        <taxon>Fungi</taxon>
        <taxon>Dikarya</taxon>
        <taxon>Ascomycota</taxon>
        <taxon>Pezizomycotina</taxon>
        <taxon>Eurotiomycetes</taxon>
        <taxon>Eurotiomycetidae</taxon>
        <taxon>Eurotiales</taxon>
        <taxon>Aspergillaceae</taxon>
        <taxon>Aspergillus</taxon>
        <taxon>Aspergillus subgen. Circumdati</taxon>
    </lineage>
</organism>
<dbReference type="RefSeq" id="XP_025552751.1">
    <property type="nucleotide sequence ID" value="XM_025691667.1"/>
</dbReference>
<protein>
    <submittedName>
        <fullName evidence="2">Uncharacterized protein</fullName>
    </submittedName>
</protein>